<gene>
    <name evidence="2" type="ORF">JHL15_00395</name>
</gene>
<comment type="caution">
    <text evidence="2">The sequence shown here is derived from an EMBL/GenBank/DDBJ whole genome shotgun (WGS) entry which is preliminary data.</text>
</comment>
<accession>A0ABS1FP79</accession>
<dbReference type="InterPro" id="IPR000595">
    <property type="entry name" value="cNMP-bd_dom"/>
</dbReference>
<dbReference type="PROSITE" id="PS50042">
    <property type="entry name" value="CNMP_BINDING_3"/>
    <property type="match status" value="1"/>
</dbReference>
<evidence type="ECO:0000259" key="1">
    <source>
        <dbReference type="PROSITE" id="PS50042"/>
    </source>
</evidence>
<reference evidence="3" key="1">
    <citation type="submission" date="2021-01" db="EMBL/GenBank/DDBJ databases">
        <title>Genome public.</title>
        <authorList>
            <person name="Liu C."/>
            <person name="Sun Q."/>
        </authorList>
    </citation>
    <scope>NUCLEOTIDE SEQUENCE [LARGE SCALE GENOMIC DNA]</scope>
    <source>
        <strain evidence="3">YIM B02567</strain>
    </source>
</reference>
<feature type="domain" description="Cyclic nucleotide-binding" evidence="1">
    <location>
        <begin position="10"/>
        <end position="113"/>
    </location>
</feature>
<dbReference type="EMBL" id="JAENHK010000001">
    <property type="protein sequence ID" value="MBK1894208.1"/>
    <property type="molecule type" value="Genomic_DNA"/>
</dbReference>
<dbReference type="InterPro" id="IPR018490">
    <property type="entry name" value="cNMP-bd_dom_sf"/>
</dbReference>
<name>A0ABS1FP79_9FLAO</name>
<sequence length="189" mass="22177">MKEFIDYILHFGNLNEQQIKFISQKGNELELKKEDYLVEAGKPLKQIGFLLQGVIRVCYYNNKGEDITCYFVDENHLIFGWQNYVDDLPMSVYLQAATNCRLITFSIQDWKEISNTIVGWDKISHKISEKNHIEKLERRSRLVSQDAKTKYLEFLSYFPNLANRIPLSQLASYLGITQSSLSRVRKDIR</sequence>
<dbReference type="Gene3D" id="2.60.120.10">
    <property type="entry name" value="Jelly Rolls"/>
    <property type="match status" value="1"/>
</dbReference>
<organism evidence="2 3">
    <name type="scientific">Chryseobacterium paridis</name>
    <dbReference type="NCBI Taxonomy" id="2800328"/>
    <lineage>
        <taxon>Bacteria</taxon>
        <taxon>Pseudomonadati</taxon>
        <taxon>Bacteroidota</taxon>
        <taxon>Flavobacteriia</taxon>
        <taxon>Flavobacteriales</taxon>
        <taxon>Weeksellaceae</taxon>
        <taxon>Chryseobacterium group</taxon>
        <taxon>Chryseobacterium</taxon>
    </lineage>
</organism>
<dbReference type="Pfam" id="PF00027">
    <property type="entry name" value="cNMP_binding"/>
    <property type="match status" value="1"/>
</dbReference>
<dbReference type="SUPFAM" id="SSF51206">
    <property type="entry name" value="cAMP-binding domain-like"/>
    <property type="match status" value="1"/>
</dbReference>
<evidence type="ECO:0000313" key="2">
    <source>
        <dbReference type="EMBL" id="MBK1894208.1"/>
    </source>
</evidence>
<keyword evidence="3" id="KW-1185">Reference proteome</keyword>
<dbReference type="RefSeq" id="WP_200241410.1">
    <property type="nucleotide sequence ID" value="NZ_JAENHK010000001.1"/>
</dbReference>
<dbReference type="InterPro" id="IPR014710">
    <property type="entry name" value="RmlC-like_jellyroll"/>
</dbReference>
<dbReference type="CDD" id="cd00038">
    <property type="entry name" value="CAP_ED"/>
    <property type="match status" value="1"/>
</dbReference>
<evidence type="ECO:0000313" key="3">
    <source>
        <dbReference type="Proteomes" id="UP000628669"/>
    </source>
</evidence>
<protein>
    <submittedName>
        <fullName evidence="2">Crp/Fnr family transcriptional regulator</fullName>
    </submittedName>
</protein>
<dbReference type="Proteomes" id="UP000628669">
    <property type="component" value="Unassembled WGS sequence"/>
</dbReference>
<proteinExistence type="predicted"/>